<dbReference type="SUPFAM" id="SSF56935">
    <property type="entry name" value="Porins"/>
    <property type="match status" value="1"/>
</dbReference>
<gene>
    <name evidence="13" type="ORF">EDB95_0978</name>
</gene>
<sequence>MRLRQLLTTYVLPCLLLLFCSLGAFAQTRTVTGNVTDVNGVPVAGASVTVKGGKRGAVTDSSGNFRLTVPASATSVFITSIGYKAQEVLLTASGALMVHLQTGASELNDVVVIGYGTQQKKDLTGSISSVSSKDFQKGAITSPDQLIAGKVAGVSVTTSGGQPGNSSVIRIRGLASLNGNQDPLIVLDGVILPSIKNPDGTSTISGIADPLSLINPDDIENITVLKDASAAAIYGSRASAGVIIITTKKGRGGKPVFNFNTQNTVGTVAKYVDVLSADQFRAYVNANGTATFKALLGTANTNWQKQIYQTALTTSDNFSVTGRSGFLPYSVSVGYLGQTGILKTDELQRGNVSIHLTPSFFDEHLKVELNVTGAHTRSRFANQGAIGSAVSFDPTQPVYQANSSFGGYFEWLKGGQLNALATRNPVALLKQYNSIGYADNSIGNAKLDYKFHGLPELHAILNLGYDVATGHGTTDIPADAAQDFAQTPGPGLHSRYKQNNTYTMSEFSLNYVKDLRSIKSNINVLGTYGYYNTLTTPYNYASIDAAKDTIASTVPLYPTSPQEHTLISYIGRVIYTYDQKYILTASIRDDGSSRFSPQNRWGTFPAVSAAWRVSQENFMRSVHWLTDLKLRGSYGVTGNQDGIGNYEYIPSYYLSQNGSQYKFGSTYYYMYTPSPYYSGLKWEQTTSANVGLDFGLFNGRLSGSVEYYHKNISNLLNNVFIPVGSNFTNQFTINIGSMIDEGAEFTLNAIPVKTKDLEWSFNFNFAYNKNKITKLTANQNDPTFYGDQVGSIGGGTGNTIQINTVGYSAYSFYVYQQVYGKNGKPLEGVYVDRNRDGVITPFSDQYHYKSPFAPVVLGFSTALDYKRWTLSIVARANIGNYVYDNVDAGLGVTQYIQNPLQFLSNATTDIYNTNFYANQYFSDYYVKNASFLKVDNIGLGYNFGKITKNINLRLNANCQNVFVITKYKGVDPEVYGGIDNNLYPRPRNFTIGAALGF</sequence>
<keyword evidence="4 8" id="KW-0812">Transmembrane</keyword>
<evidence type="ECO:0000313" key="13">
    <source>
        <dbReference type="EMBL" id="TDW99961.1"/>
    </source>
</evidence>
<feature type="signal peptide" evidence="10">
    <location>
        <begin position="1"/>
        <end position="26"/>
    </location>
</feature>
<evidence type="ECO:0000256" key="9">
    <source>
        <dbReference type="RuleBase" id="RU003357"/>
    </source>
</evidence>
<organism evidence="13 14">
    <name type="scientific">Dinghuibacter silviterrae</name>
    <dbReference type="NCBI Taxonomy" id="1539049"/>
    <lineage>
        <taxon>Bacteria</taxon>
        <taxon>Pseudomonadati</taxon>
        <taxon>Bacteroidota</taxon>
        <taxon>Chitinophagia</taxon>
        <taxon>Chitinophagales</taxon>
        <taxon>Chitinophagaceae</taxon>
        <taxon>Dinghuibacter</taxon>
    </lineage>
</organism>
<dbReference type="SUPFAM" id="SSF49464">
    <property type="entry name" value="Carboxypeptidase regulatory domain-like"/>
    <property type="match status" value="1"/>
</dbReference>
<keyword evidence="7 8" id="KW-0998">Cell outer membrane</keyword>
<dbReference type="NCBIfam" id="TIGR04057">
    <property type="entry name" value="SusC_RagA_signa"/>
    <property type="match status" value="1"/>
</dbReference>
<dbReference type="Pfam" id="PF13715">
    <property type="entry name" value="CarbopepD_reg_2"/>
    <property type="match status" value="1"/>
</dbReference>
<feature type="domain" description="TonB-dependent receptor-like beta-barrel" evidence="11">
    <location>
        <begin position="403"/>
        <end position="960"/>
    </location>
</feature>
<evidence type="ECO:0000256" key="1">
    <source>
        <dbReference type="ARBA" id="ARBA00004571"/>
    </source>
</evidence>
<keyword evidence="3 8" id="KW-1134">Transmembrane beta strand</keyword>
<evidence type="ECO:0000256" key="4">
    <source>
        <dbReference type="ARBA" id="ARBA00022692"/>
    </source>
</evidence>
<keyword evidence="14" id="KW-1185">Reference proteome</keyword>
<dbReference type="Proteomes" id="UP000294498">
    <property type="component" value="Unassembled WGS sequence"/>
</dbReference>
<dbReference type="Pfam" id="PF07715">
    <property type="entry name" value="Plug"/>
    <property type="match status" value="1"/>
</dbReference>
<name>A0A4R8DPF3_9BACT</name>
<dbReference type="Gene3D" id="2.40.170.20">
    <property type="entry name" value="TonB-dependent receptor, beta-barrel domain"/>
    <property type="match status" value="1"/>
</dbReference>
<keyword evidence="6 8" id="KW-0472">Membrane</keyword>
<dbReference type="InterPro" id="IPR012910">
    <property type="entry name" value="Plug_dom"/>
</dbReference>
<dbReference type="InterPro" id="IPR008969">
    <property type="entry name" value="CarboxyPept-like_regulatory"/>
</dbReference>
<dbReference type="Gene3D" id="2.170.130.10">
    <property type="entry name" value="TonB-dependent receptor, plug domain"/>
    <property type="match status" value="1"/>
</dbReference>
<feature type="chain" id="PRO_5020928905" evidence="10">
    <location>
        <begin position="27"/>
        <end position="997"/>
    </location>
</feature>
<evidence type="ECO:0000256" key="10">
    <source>
        <dbReference type="SAM" id="SignalP"/>
    </source>
</evidence>
<accession>A0A4R8DPF3</accession>
<dbReference type="Pfam" id="PF00593">
    <property type="entry name" value="TonB_dep_Rec_b-barrel"/>
    <property type="match status" value="1"/>
</dbReference>
<keyword evidence="13" id="KW-0675">Receptor</keyword>
<reference evidence="13 14" key="1">
    <citation type="submission" date="2019-03" db="EMBL/GenBank/DDBJ databases">
        <title>Genomic Encyclopedia of Type Strains, Phase IV (KMG-IV): sequencing the most valuable type-strain genomes for metagenomic binning, comparative biology and taxonomic classification.</title>
        <authorList>
            <person name="Goeker M."/>
        </authorList>
    </citation>
    <scope>NUCLEOTIDE SEQUENCE [LARGE SCALE GENOMIC DNA]</scope>
    <source>
        <strain evidence="13 14">DSM 100059</strain>
    </source>
</reference>
<proteinExistence type="inferred from homology"/>
<dbReference type="EMBL" id="SODV01000001">
    <property type="protein sequence ID" value="TDW99961.1"/>
    <property type="molecule type" value="Genomic_DNA"/>
</dbReference>
<dbReference type="Gene3D" id="2.60.40.1120">
    <property type="entry name" value="Carboxypeptidase-like, regulatory domain"/>
    <property type="match status" value="1"/>
</dbReference>
<dbReference type="InterPro" id="IPR037066">
    <property type="entry name" value="Plug_dom_sf"/>
</dbReference>
<comment type="similarity">
    <text evidence="8 9">Belongs to the TonB-dependent receptor family.</text>
</comment>
<evidence type="ECO:0000256" key="5">
    <source>
        <dbReference type="ARBA" id="ARBA00023077"/>
    </source>
</evidence>
<dbReference type="NCBIfam" id="TIGR04056">
    <property type="entry name" value="OMP_RagA_SusC"/>
    <property type="match status" value="1"/>
</dbReference>
<comment type="subcellular location">
    <subcellularLocation>
        <location evidence="1 8">Cell outer membrane</location>
        <topology evidence="1 8">Multi-pass membrane protein</topology>
    </subcellularLocation>
</comment>
<evidence type="ECO:0000256" key="8">
    <source>
        <dbReference type="PROSITE-ProRule" id="PRU01360"/>
    </source>
</evidence>
<dbReference type="InterPro" id="IPR023997">
    <property type="entry name" value="TonB-dep_OMP_SusC/RagA_CS"/>
</dbReference>
<dbReference type="InterPro" id="IPR039426">
    <property type="entry name" value="TonB-dep_rcpt-like"/>
</dbReference>
<evidence type="ECO:0000313" key="14">
    <source>
        <dbReference type="Proteomes" id="UP000294498"/>
    </source>
</evidence>
<dbReference type="GO" id="GO:0009279">
    <property type="term" value="C:cell outer membrane"/>
    <property type="evidence" value="ECO:0007669"/>
    <property type="project" value="UniProtKB-SubCell"/>
</dbReference>
<keyword evidence="10" id="KW-0732">Signal</keyword>
<dbReference type="RefSeq" id="WP_133991107.1">
    <property type="nucleotide sequence ID" value="NZ_SODV01000001.1"/>
</dbReference>
<keyword evidence="5 9" id="KW-0798">TonB box</keyword>
<comment type="caution">
    <text evidence="13">The sequence shown here is derived from an EMBL/GenBank/DDBJ whole genome shotgun (WGS) entry which is preliminary data.</text>
</comment>
<dbReference type="PROSITE" id="PS52016">
    <property type="entry name" value="TONB_DEPENDENT_REC_3"/>
    <property type="match status" value="1"/>
</dbReference>
<evidence type="ECO:0000259" key="12">
    <source>
        <dbReference type="Pfam" id="PF07715"/>
    </source>
</evidence>
<dbReference type="InterPro" id="IPR036942">
    <property type="entry name" value="Beta-barrel_TonB_sf"/>
</dbReference>
<evidence type="ECO:0000256" key="7">
    <source>
        <dbReference type="ARBA" id="ARBA00023237"/>
    </source>
</evidence>
<protein>
    <submittedName>
        <fullName evidence="13">Iron complex outermembrane receptor protein</fullName>
    </submittedName>
</protein>
<dbReference type="OrthoDB" id="9768177at2"/>
<evidence type="ECO:0000256" key="3">
    <source>
        <dbReference type="ARBA" id="ARBA00022452"/>
    </source>
</evidence>
<feature type="domain" description="TonB-dependent receptor plug" evidence="12">
    <location>
        <begin position="120"/>
        <end position="242"/>
    </location>
</feature>
<evidence type="ECO:0000259" key="11">
    <source>
        <dbReference type="Pfam" id="PF00593"/>
    </source>
</evidence>
<keyword evidence="2 8" id="KW-0813">Transport</keyword>
<dbReference type="AlphaFoldDB" id="A0A4R8DPF3"/>
<evidence type="ECO:0000256" key="2">
    <source>
        <dbReference type="ARBA" id="ARBA00022448"/>
    </source>
</evidence>
<evidence type="ECO:0000256" key="6">
    <source>
        <dbReference type="ARBA" id="ARBA00023136"/>
    </source>
</evidence>
<dbReference type="InterPro" id="IPR023996">
    <property type="entry name" value="TonB-dep_OMP_SusC/RagA"/>
</dbReference>
<dbReference type="InterPro" id="IPR000531">
    <property type="entry name" value="Beta-barrel_TonB"/>
</dbReference>